<keyword evidence="5" id="KW-0804">Transcription</keyword>
<keyword evidence="8" id="KW-1185">Reference proteome</keyword>
<dbReference type="GO" id="GO:0046872">
    <property type="term" value="F:metal ion binding"/>
    <property type="evidence" value="ECO:0007669"/>
    <property type="project" value="UniProtKB-KW"/>
</dbReference>
<dbReference type="PANTHER" id="PTHR23431:SF3">
    <property type="entry name" value="DNA-DIRECTED RNA POLYMERASES I, II, AND III SUBUNIT RPABC5"/>
    <property type="match status" value="1"/>
</dbReference>
<keyword evidence="3" id="KW-0479">Metal-binding</keyword>
<dbReference type="SUPFAM" id="SSF46924">
    <property type="entry name" value="RNA polymerase subunit RPB10"/>
    <property type="match status" value="2"/>
</dbReference>
<sequence length="500" mass="55532">METKRNNYNNNAHFGTLRTTANSAWLGHAVGMPNFSFVVFIFNRFVLMTNHQQSAVTPPTTTTTAAESGGERDGRTETTSGRNGTAQTKRTRQTAPVFDKQLFTLFEMKERGVDMHESIKRRKDNINPTLSRRCATRTASTRRAPASTCRVRPNQLVPTFWALRRRRVGSVGLRCFCCRRMLLSHVDLIEKLLNNGSKARDDFFTFAACGFICRLTLAHFGTTLLRALDQLGLRHYCCRRLLLSHVDLIEKLLNYDHERASAKLPERTGLSDAVEFFVFYWVVLREPGNAEVPHIPLPLCEEPGNAEVPHIPVPLCEEPGNAEVPHIPVPLCEEPGNAEVPHIPLPLCEEPGNAEVPHIPLPLCEEPGNAEVPHIPLPCARNPEPGNAEVPHIPLPLCEEPGNAEVPHIPLPLCEEPGNAEVPHNPLPLCEKPDKAEVPHNPLPMCEEPGNAEVPHNPLPTCEEPGNAEVPHNPLPMCEEPGNAEVPHMLNQYLLALRIS</sequence>
<keyword evidence="4" id="KW-0862">Zinc</keyword>
<dbReference type="Proteomes" id="UP001620645">
    <property type="component" value="Unassembled WGS sequence"/>
</dbReference>
<feature type="compositionally biased region" description="Polar residues" evidence="6">
    <location>
        <begin position="77"/>
        <end position="88"/>
    </location>
</feature>
<proteinExistence type="predicted"/>
<evidence type="ECO:0000256" key="6">
    <source>
        <dbReference type="SAM" id="MobiDB-lite"/>
    </source>
</evidence>
<dbReference type="InterPro" id="IPR000268">
    <property type="entry name" value="RPABC5/Rpb10"/>
</dbReference>
<protein>
    <recommendedName>
        <fullName evidence="1">DNA-directed RNA polymerases I, II, and III subunit RPABC5</fullName>
    </recommendedName>
</protein>
<organism evidence="7 8">
    <name type="scientific">Heterodera schachtii</name>
    <name type="common">Sugarbeet cyst nematode worm</name>
    <name type="synonym">Tylenchus schachtii</name>
    <dbReference type="NCBI Taxonomy" id="97005"/>
    <lineage>
        <taxon>Eukaryota</taxon>
        <taxon>Metazoa</taxon>
        <taxon>Ecdysozoa</taxon>
        <taxon>Nematoda</taxon>
        <taxon>Chromadorea</taxon>
        <taxon>Rhabditida</taxon>
        <taxon>Tylenchina</taxon>
        <taxon>Tylenchomorpha</taxon>
        <taxon>Tylenchoidea</taxon>
        <taxon>Heteroderidae</taxon>
        <taxon>Heteroderinae</taxon>
        <taxon>Heterodera</taxon>
    </lineage>
</organism>
<dbReference type="AlphaFoldDB" id="A0ABD2JEJ0"/>
<dbReference type="EMBL" id="JBICCN010000151">
    <property type="protein sequence ID" value="KAL3088959.1"/>
    <property type="molecule type" value="Genomic_DNA"/>
</dbReference>
<evidence type="ECO:0000313" key="7">
    <source>
        <dbReference type="EMBL" id="KAL3088959.1"/>
    </source>
</evidence>
<feature type="region of interest" description="Disordered" evidence="6">
    <location>
        <begin position="53"/>
        <end position="93"/>
    </location>
</feature>
<comment type="caution">
    <text evidence="7">The sequence shown here is derived from an EMBL/GenBank/DDBJ whole genome shotgun (WGS) entry which is preliminary data.</text>
</comment>
<gene>
    <name evidence="7" type="ORF">niasHS_009633</name>
</gene>
<dbReference type="Gene3D" id="1.10.10.60">
    <property type="entry name" value="Homeodomain-like"/>
    <property type="match status" value="2"/>
</dbReference>
<evidence type="ECO:0000256" key="5">
    <source>
        <dbReference type="ARBA" id="ARBA00023163"/>
    </source>
</evidence>
<evidence type="ECO:0000256" key="3">
    <source>
        <dbReference type="ARBA" id="ARBA00022723"/>
    </source>
</evidence>
<reference evidence="7 8" key="1">
    <citation type="submission" date="2024-10" db="EMBL/GenBank/DDBJ databases">
        <authorList>
            <person name="Kim D."/>
        </authorList>
    </citation>
    <scope>NUCLEOTIDE SEQUENCE [LARGE SCALE GENOMIC DNA]</scope>
    <source>
        <strain evidence="7">Taebaek</strain>
    </source>
</reference>
<evidence type="ECO:0000256" key="4">
    <source>
        <dbReference type="ARBA" id="ARBA00022833"/>
    </source>
</evidence>
<evidence type="ECO:0000256" key="2">
    <source>
        <dbReference type="ARBA" id="ARBA00022478"/>
    </source>
</evidence>
<evidence type="ECO:0000256" key="1">
    <source>
        <dbReference type="ARBA" id="ARBA00020813"/>
    </source>
</evidence>
<dbReference type="Pfam" id="PF01194">
    <property type="entry name" value="RNA_pol_N"/>
    <property type="match status" value="1"/>
</dbReference>
<dbReference type="PANTHER" id="PTHR23431">
    <property type="entry name" value="DNA-DIRECTED RNA POLYMERASES I, II, AND III SUBUNIT RPABC5 FAMILY MEMBER"/>
    <property type="match status" value="1"/>
</dbReference>
<dbReference type="GO" id="GO:0000428">
    <property type="term" value="C:DNA-directed RNA polymerase complex"/>
    <property type="evidence" value="ECO:0007669"/>
    <property type="project" value="UniProtKB-KW"/>
</dbReference>
<accession>A0ABD2JEJ0</accession>
<keyword evidence="2" id="KW-0240">DNA-directed RNA polymerase</keyword>
<dbReference type="InterPro" id="IPR023580">
    <property type="entry name" value="RNA_pol_su_RPB10"/>
</dbReference>
<name>A0ABD2JEJ0_HETSC</name>
<evidence type="ECO:0000313" key="8">
    <source>
        <dbReference type="Proteomes" id="UP001620645"/>
    </source>
</evidence>